<proteinExistence type="predicted"/>
<feature type="region of interest" description="Disordered" evidence="1">
    <location>
        <begin position="172"/>
        <end position="199"/>
    </location>
</feature>
<dbReference type="EMBL" id="BSXT01001359">
    <property type="protein sequence ID" value="GMF41645.1"/>
    <property type="molecule type" value="Genomic_DNA"/>
</dbReference>
<comment type="caution">
    <text evidence="2">The sequence shown here is derived from an EMBL/GenBank/DDBJ whole genome shotgun (WGS) entry which is preliminary data.</text>
</comment>
<reference evidence="2" key="1">
    <citation type="submission" date="2023-04" db="EMBL/GenBank/DDBJ databases">
        <title>Phytophthora fragariaefolia NBRC 109709.</title>
        <authorList>
            <person name="Ichikawa N."/>
            <person name="Sato H."/>
            <person name="Tonouchi N."/>
        </authorList>
    </citation>
    <scope>NUCLEOTIDE SEQUENCE</scope>
    <source>
        <strain evidence="2">NBRC 109709</strain>
    </source>
</reference>
<evidence type="ECO:0000313" key="3">
    <source>
        <dbReference type="Proteomes" id="UP001165121"/>
    </source>
</evidence>
<dbReference type="Proteomes" id="UP001165121">
    <property type="component" value="Unassembled WGS sequence"/>
</dbReference>
<sequence>MNDDKQYDWDVSVDFAVYVYNSAWIEPAGYDNFLLEREDTNGEPERFIEHESFIVTYHYPTTVLERIATDRVSQLENEDASKRRAISTTRAAERAAWKFDDGGDEIRPDTTCWNTIYDPHGLVANEAAQMQAMDDDRYPRTNMAIYSMPTESWKTVDLEKACNRLLARTAETHDRRSVAQVDRQPDSRTIHEVGDDEAR</sequence>
<evidence type="ECO:0000313" key="2">
    <source>
        <dbReference type="EMBL" id="GMF41645.1"/>
    </source>
</evidence>
<protein>
    <submittedName>
        <fullName evidence="2">Unnamed protein product</fullName>
    </submittedName>
</protein>
<organism evidence="2 3">
    <name type="scientific">Phytophthora fragariaefolia</name>
    <dbReference type="NCBI Taxonomy" id="1490495"/>
    <lineage>
        <taxon>Eukaryota</taxon>
        <taxon>Sar</taxon>
        <taxon>Stramenopiles</taxon>
        <taxon>Oomycota</taxon>
        <taxon>Peronosporomycetes</taxon>
        <taxon>Peronosporales</taxon>
        <taxon>Peronosporaceae</taxon>
        <taxon>Phytophthora</taxon>
    </lineage>
</organism>
<accession>A0A9W6XME7</accession>
<name>A0A9W6XME7_9STRA</name>
<keyword evidence="3" id="KW-1185">Reference proteome</keyword>
<gene>
    <name evidence="2" type="ORF">Pfra01_001328800</name>
</gene>
<evidence type="ECO:0000256" key="1">
    <source>
        <dbReference type="SAM" id="MobiDB-lite"/>
    </source>
</evidence>
<dbReference type="OrthoDB" id="10600570at2759"/>
<dbReference type="AlphaFoldDB" id="A0A9W6XME7"/>